<feature type="compositionally biased region" description="Polar residues" evidence="1">
    <location>
        <begin position="18"/>
        <end position="28"/>
    </location>
</feature>
<proteinExistence type="predicted"/>
<dbReference type="VEuPathDB" id="VectorBase:GPPI021563"/>
<evidence type="ECO:0000313" key="3">
    <source>
        <dbReference type="Proteomes" id="UP000092460"/>
    </source>
</evidence>
<protein>
    <submittedName>
        <fullName evidence="2">Uncharacterized protein</fullName>
    </submittedName>
</protein>
<reference evidence="2" key="2">
    <citation type="submission" date="2020-05" db="UniProtKB">
        <authorList>
            <consortium name="EnsemblMetazoa"/>
        </authorList>
    </citation>
    <scope>IDENTIFICATION</scope>
    <source>
        <strain evidence="2">IAEA</strain>
    </source>
</reference>
<accession>A0A1B0B7R1</accession>
<sequence>MNTFVDVCLRRILSSSVGCVNGTPGTQTGKKKERRTTLSNSEEQQKKRKPERLQKAEEA</sequence>
<organism evidence="2 3">
    <name type="scientific">Glossina palpalis gambiensis</name>
    <dbReference type="NCBI Taxonomy" id="67801"/>
    <lineage>
        <taxon>Eukaryota</taxon>
        <taxon>Metazoa</taxon>
        <taxon>Ecdysozoa</taxon>
        <taxon>Arthropoda</taxon>
        <taxon>Hexapoda</taxon>
        <taxon>Insecta</taxon>
        <taxon>Pterygota</taxon>
        <taxon>Neoptera</taxon>
        <taxon>Endopterygota</taxon>
        <taxon>Diptera</taxon>
        <taxon>Brachycera</taxon>
        <taxon>Muscomorpha</taxon>
        <taxon>Hippoboscoidea</taxon>
        <taxon>Glossinidae</taxon>
        <taxon>Glossina</taxon>
    </lineage>
</organism>
<name>A0A1B0B7R1_9MUSC</name>
<reference evidence="3" key="1">
    <citation type="submission" date="2015-01" db="EMBL/GenBank/DDBJ databases">
        <authorList>
            <person name="Aksoy S."/>
            <person name="Warren W."/>
            <person name="Wilson R.K."/>
        </authorList>
    </citation>
    <scope>NUCLEOTIDE SEQUENCE [LARGE SCALE GENOMIC DNA]</scope>
    <source>
        <strain evidence="3">IAEA</strain>
    </source>
</reference>
<dbReference type="EMBL" id="JXJN01009704">
    <property type="status" value="NOT_ANNOTATED_CDS"/>
    <property type="molecule type" value="Genomic_DNA"/>
</dbReference>
<dbReference type="EnsemblMetazoa" id="GPPI021563-RA">
    <property type="protein sequence ID" value="GPPI021563-PA"/>
    <property type="gene ID" value="GPPI021563"/>
</dbReference>
<evidence type="ECO:0000313" key="2">
    <source>
        <dbReference type="EnsemblMetazoa" id="GPPI021563-PA"/>
    </source>
</evidence>
<evidence type="ECO:0000256" key="1">
    <source>
        <dbReference type="SAM" id="MobiDB-lite"/>
    </source>
</evidence>
<dbReference type="Proteomes" id="UP000092460">
    <property type="component" value="Unassembled WGS sequence"/>
</dbReference>
<dbReference type="AlphaFoldDB" id="A0A1B0B7R1"/>
<keyword evidence="3" id="KW-1185">Reference proteome</keyword>
<feature type="region of interest" description="Disordered" evidence="1">
    <location>
        <begin position="18"/>
        <end position="59"/>
    </location>
</feature>